<proteinExistence type="predicted"/>
<dbReference type="EMBL" id="ML179102">
    <property type="protein sequence ID" value="THV00522.1"/>
    <property type="molecule type" value="Genomic_DNA"/>
</dbReference>
<reference evidence="1 2" key="1">
    <citation type="journal article" date="2019" name="Nat. Ecol. Evol.">
        <title>Megaphylogeny resolves global patterns of mushroom evolution.</title>
        <authorList>
            <person name="Varga T."/>
            <person name="Krizsan K."/>
            <person name="Foldi C."/>
            <person name="Dima B."/>
            <person name="Sanchez-Garcia M."/>
            <person name="Sanchez-Ramirez S."/>
            <person name="Szollosi G.J."/>
            <person name="Szarkandi J.G."/>
            <person name="Papp V."/>
            <person name="Albert L."/>
            <person name="Andreopoulos W."/>
            <person name="Angelini C."/>
            <person name="Antonin V."/>
            <person name="Barry K.W."/>
            <person name="Bougher N.L."/>
            <person name="Buchanan P."/>
            <person name="Buyck B."/>
            <person name="Bense V."/>
            <person name="Catcheside P."/>
            <person name="Chovatia M."/>
            <person name="Cooper J."/>
            <person name="Damon W."/>
            <person name="Desjardin D."/>
            <person name="Finy P."/>
            <person name="Geml J."/>
            <person name="Haridas S."/>
            <person name="Hughes K."/>
            <person name="Justo A."/>
            <person name="Karasinski D."/>
            <person name="Kautmanova I."/>
            <person name="Kiss B."/>
            <person name="Kocsube S."/>
            <person name="Kotiranta H."/>
            <person name="LaButti K.M."/>
            <person name="Lechner B.E."/>
            <person name="Liimatainen K."/>
            <person name="Lipzen A."/>
            <person name="Lukacs Z."/>
            <person name="Mihaltcheva S."/>
            <person name="Morgado L.N."/>
            <person name="Niskanen T."/>
            <person name="Noordeloos M.E."/>
            <person name="Ohm R.A."/>
            <person name="Ortiz-Santana B."/>
            <person name="Ovrebo C."/>
            <person name="Racz N."/>
            <person name="Riley R."/>
            <person name="Savchenko A."/>
            <person name="Shiryaev A."/>
            <person name="Soop K."/>
            <person name="Spirin V."/>
            <person name="Szebenyi C."/>
            <person name="Tomsovsky M."/>
            <person name="Tulloss R.E."/>
            <person name="Uehling J."/>
            <person name="Grigoriev I.V."/>
            <person name="Vagvolgyi C."/>
            <person name="Papp T."/>
            <person name="Martin F.M."/>
            <person name="Miettinen O."/>
            <person name="Hibbett D.S."/>
            <person name="Nagy L.G."/>
        </authorList>
    </citation>
    <scope>NUCLEOTIDE SEQUENCE [LARGE SCALE GENOMIC DNA]</scope>
    <source>
        <strain evidence="1 2">CBS 962.96</strain>
    </source>
</reference>
<name>A0A4S8MDU3_DENBC</name>
<evidence type="ECO:0000313" key="2">
    <source>
        <dbReference type="Proteomes" id="UP000297245"/>
    </source>
</evidence>
<evidence type="ECO:0000313" key="1">
    <source>
        <dbReference type="EMBL" id="THV00522.1"/>
    </source>
</evidence>
<organism evidence="1 2">
    <name type="scientific">Dendrothele bispora (strain CBS 962.96)</name>
    <dbReference type="NCBI Taxonomy" id="1314807"/>
    <lineage>
        <taxon>Eukaryota</taxon>
        <taxon>Fungi</taxon>
        <taxon>Dikarya</taxon>
        <taxon>Basidiomycota</taxon>
        <taxon>Agaricomycotina</taxon>
        <taxon>Agaricomycetes</taxon>
        <taxon>Agaricomycetidae</taxon>
        <taxon>Agaricales</taxon>
        <taxon>Agaricales incertae sedis</taxon>
        <taxon>Dendrothele</taxon>
    </lineage>
</organism>
<keyword evidence="2" id="KW-1185">Reference proteome</keyword>
<dbReference type="AlphaFoldDB" id="A0A4S8MDU3"/>
<accession>A0A4S8MDU3</accession>
<protein>
    <submittedName>
        <fullName evidence="1">Uncharacterized protein</fullName>
    </submittedName>
</protein>
<sequence length="94" mass="10962">MLGPNLEELEIALDTEIGSATENQEGEEVLMDFISKRMGSYEATPPPPRKLTEHLELFAREIEFSDQFLTFLDMFENERERGRRSSKARVVVWR</sequence>
<gene>
    <name evidence="1" type="ORF">K435DRAFT_776462</name>
</gene>
<dbReference type="Proteomes" id="UP000297245">
    <property type="component" value="Unassembled WGS sequence"/>
</dbReference>